<dbReference type="Pfam" id="PF02836">
    <property type="entry name" value="Glyco_hydro_2_C"/>
    <property type="match status" value="1"/>
</dbReference>
<proteinExistence type="inferred from homology"/>
<dbReference type="GO" id="GO:0005975">
    <property type="term" value="P:carbohydrate metabolic process"/>
    <property type="evidence" value="ECO:0007669"/>
    <property type="project" value="InterPro"/>
</dbReference>
<evidence type="ECO:0000259" key="9">
    <source>
        <dbReference type="Pfam" id="PF16355"/>
    </source>
</evidence>
<dbReference type="InterPro" id="IPR006102">
    <property type="entry name" value="Ig-like_GH2"/>
</dbReference>
<dbReference type="Gene3D" id="3.20.20.80">
    <property type="entry name" value="Glycosidases"/>
    <property type="match status" value="1"/>
</dbReference>
<evidence type="ECO:0000313" key="10">
    <source>
        <dbReference type="EMBL" id="QKJ29442.1"/>
    </source>
</evidence>
<keyword evidence="11" id="KW-1185">Reference proteome</keyword>
<dbReference type="PANTHER" id="PTHR42732">
    <property type="entry name" value="BETA-GALACTOSIDASE"/>
    <property type="match status" value="1"/>
</dbReference>
<name>A0A7D4UJP7_9SPHI</name>
<feature type="domain" description="Malectin" evidence="8">
    <location>
        <begin position="756"/>
        <end position="844"/>
    </location>
</feature>
<dbReference type="InterPro" id="IPR036156">
    <property type="entry name" value="Beta-gal/glucu_dom_sf"/>
</dbReference>
<feature type="domain" description="Glycoside hydrolase family 2 immunoglobulin-like beta-sandwich" evidence="5">
    <location>
        <begin position="189"/>
        <end position="295"/>
    </location>
</feature>
<evidence type="ECO:0000256" key="4">
    <source>
        <dbReference type="SAM" id="SignalP"/>
    </source>
</evidence>
<dbReference type="InterPro" id="IPR021720">
    <property type="entry name" value="Malectin_dom"/>
</dbReference>
<feature type="signal peptide" evidence="4">
    <location>
        <begin position="1"/>
        <end position="21"/>
    </location>
</feature>
<feature type="domain" description="DUF4982" evidence="9">
    <location>
        <begin position="631"/>
        <end position="678"/>
    </location>
</feature>
<dbReference type="SUPFAM" id="SSF49303">
    <property type="entry name" value="beta-Galactosidase/glucuronidase domain"/>
    <property type="match status" value="1"/>
</dbReference>
<reference evidence="10 11" key="1">
    <citation type="submission" date="2020-05" db="EMBL/GenBank/DDBJ databases">
        <title>Mucilaginibacter mali sp. nov.</title>
        <authorList>
            <person name="Kim H.S."/>
            <person name="Lee K.C."/>
            <person name="Suh M.K."/>
            <person name="Kim J.-S."/>
            <person name="Han K.-I."/>
            <person name="Eom M.K."/>
            <person name="Shin Y.K."/>
            <person name="Lee J.-S."/>
        </authorList>
    </citation>
    <scope>NUCLEOTIDE SEQUENCE [LARGE SCALE GENOMIC DNA]</scope>
    <source>
        <strain evidence="10 11">G2-14</strain>
    </source>
</reference>
<dbReference type="InterPro" id="IPR006101">
    <property type="entry name" value="Glyco_hydro_2"/>
</dbReference>
<dbReference type="Pfam" id="PF00703">
    <property type="entry name" value="Glyco_hydro_2"/>
    <property type="match status" value="1"/>
</dbReference>
<dbReference type="InterPro" id="IPR008979">
    <property type="entry name" value="Galactose-bd-like_sf"/>
</dbReference>
<organism evidence="10 11">
    <name type="scientific">Mucilaginibacter mali</name>
    <dbReference type="NCBI Taxonomy" id="2740462"/>
    <lineage>
        <taxon>Bacteria</taxon>
        <taxon>Pseudomonadati</taxon>
        <taxon>Bacteroidota</taxon>
        <taxon>Sphingobacteriia</taxon>
        <taxon>Sphingobacteriales</taxon>
        <taxon>Sphingobacteriaceae</taxon>
        <taxon>Mucilaginibacter</taxon>
    </lineage>
</organism>
<evidence type="ECO:0000256" key="3">
    <source>
        <dbReference type="ARBA" id="ARBA00023295"/>
    </source>
</evidence>
<keyword evidence="3" id="KW-0326">Glycosidase</keyword>
<dbReference type="InterPro" id="IPR051913">
    <property type="entry name" value="GH2_Domain-Containing"/>
</dbReference>
<evidence type="ECO:0000256" key="2">
    <source>
        <dbReference type="ARBA" id="ARBA00022801"/>
    </source>
</evidence>
<feature type="chain" id="PRO_5028839232" evidence="4">
    <location>
        <begin position="22"/>
        <end position="886"/>
    </location>
</feature>
<feature type="domain" description="Glycoside hydrolase family 2 catalytic" evidence="6">
    <location>
        <begin position="302"/>
        <end position="600"/>
    </location>
</feature>
<dbReference type="SUPFAM" id="SSF51445">
    <property type="entry name" value="(Trans)glycosidases"/>
    <property type="match status" value="1"/>
</dbReference>
<sequence length="886" mass="98550">MYKYTIRAIIICLFFCGQIFAQGRIVQSVNSNWNFHKGDIAAGAKTDWEKVSLPHSWNTADVYDDTPGYYRGIGWYKKTLYIPAAWKNKSIYLYFEGANQITEVFVNGKPAGKHIGGYTAFSFSINQYLNLSDSLSANEVTVKVDNSHNADIPPLSADFTFYGGIYRDVYLVAANPVHFDMDDHASAGIRVKTPVVDNAKASVSIGGSICNTSAQKQNLKVVSEVIDAEGKIINKTEQKLIINASGKQAFDQQQTVPQPHLWSPEDPYLYHVVTRITDAKTGETLDEQSNPLGLRWFSFDADKGFMLNGKPVKLMGANRHQDYKDMANALPNALHERDMHLLKDMGANFIRIAHYPQDPAVLEACDRLGILASVEIPIVNSITESAGFTQNCLNMQTEMIRQNFNHPAVIIWTYMNEVLLRPQFQGDRQKTYFANVAKLAKSIDSLSRAEDPARYTMIPCHGAYALYNSVGLTRIPQIVGWNLYNGWYSAGLNGFEEFMDKFHKENPKTPFIITEYGADADSRSHSMKPERFDKSIEYEVMYHAHYIKQMMQRPFVAGAAIWNLVDFNSEGRAESTPHVNSKGITTETRDPKETYFLYQANLLTSPYIKIGGNQWKLRSGMSTDGATCTQPLTVFSNQPSVTLWLNGKTLGSANVVDHMAVFNVPFINGINKLRAIGTGVNTSDDQVVDFKLLPTQLNDTRIPFTELNVSLGDTRYFVDDKLQQVWLPEQAYTKGGWGYVGGEPLKSGGGRTSMGSDKDIFGTGYDPVYETQRLGIEAFKADVPDGKYEVTLHFAELQAKSNGELLVYNLGNDAKQTATVKSRAFDVSVNGQSFINALGSANYLEPQMAYSTSTVVVAKGGQGITIGFKPLSGQTILNAAQIKKIY</sequence>
<evidence type="ECO:0000259" key="7">
    <source>
        <dbReference type="Pfam" id="PF02837"/>
    </source>
</evidence>
<evidence type="ECO:0000259" key="6">
    <source>
        <dbReference type="Pfam" id="PF02836"/>
    </source>
</evidence>
<dbReference type="Pfam" id="PF11721">
    <property type="entry name" value="Malectin"/>
    <property type="match status" value="1"/>
</dbReference>
<dbReference type="InterPro" id="IPR032311">
    <property type="entry name" value="DUF4982"/>
</dbReference>
<evidence type="ECO:0000313" key="11">
    <source>
        <dbReference type="Proteomes" id="UP000505355"/>
    </source>
</evidence>
<dbReference type="InterPro" id="IPR013783">
    <property type="entry name" value="Ig-like_fold"/>
</dbReference>
<dbReference type="SUPFAM" id="SSF49785">
    <property type="entry name" value="Galactose-binding domain-like"/>
    <property type="match status" value="1"/>
</dbReference>
<protein>
    <submittedName>
        <fullName evidence="10">Beta galactosidase jelly roll domain-containing protein</fullName>
    </submittedName>
</protein>
<dbReference type="GO" id="GO:0004553">
    <property type="term" value="F:hydrolase activity, hydrolyzing O-glycosyl compounds"/>
    <property type="evidence" value="ECO:0007669"/>
    <property type="project" value="InterPro"/>
</dbReference>
<dbReference type="InterPro" id="IPR006103">
    <property type="entry name" value="Glyco_hydro_2_cat"/>
</dbReference>
<dbReference type="PANTHER" id="PTHR42732:SF1">
    <property type="entry name" value="BETA-MANNOSIDASE"/>
    <property type="match status" value="1"/>
</dbReference>
<dbReference type="KEGG" id="mmab:HQ865_06635"/>
<gene>
    <name evidence="10" type="ORF">HQ865_06635</name>
</gene>
<dbReference type="PRINTS" id="PR00132">
    <property type="entry name" value="GLHYDRLASE2"/>
</dbReference>
<dbReference type="InterPro" id="IPR017853">
    <property type="entry name" value="GH"/>
</dbReference>
<dbReference type="RefSeq" id="WP_173414136.1">
    <property type="nucleotide sequence ID" value="NZ_CP054139.1"/>
</dbReference>
<keyword evidence="4" id="KW-0732">Signal</keyword>
<keyword evidence="2" id="KW-0378">Hydrolase</keyword>
<feature type="domain" description="Glycosyl hydrolases family 2 sugar binding" evidence="7">
    <location>
        <begin position="28"/>
        <end position="172"/>
    </location>
</feature>
<evidence type="ECO:0000259" key="8">
    <source>
        <dbReference type="Pfam" id="PF11721"/>
    </source>
</evidence>
<accession>A0A7D4UJP7</accession>
<dbReference type="AlphaFoldDB" id="A0A7D4UJP7"/>
<comment type="similarity">
    <text evidence="1">Belongs to the glycosyl hydrolase 2 family.</text>
</comment>
<dbReference type="EMBL" id="CP054139">
    <property type="protein sequence ID" value="QKJ29442.1"/>
    <property type="molecule type" value="Genomic_DNA"/>
</dbReference>
<dbReference type="Proteomes" id="UP000505355">
    <property type="component" value="Chromosome"/>
</dbReference>
<evidence type="ECO:0000256" key="1">
    <source>
        <dbReference type="ARBA" id="ARBA00007401"/>
    </source>
</evidence>
<dbReference type="Pfam" id="PF02837">
    <property type="entry name" value="Glyco_hydro_2_N"/>
    <property type="match status" value="1"/>
</dbReference>
<evidence type="ECO:0000259" key="5">
    <source>
        <dbReference type="Pfam" id="PF00703"/>
    </source>
</evidence>
<dbReference type="Pfam" id="PF16355">
    <property type="entry name" value="DUF4982"/>
    <property type="match status" value="1"/>
</dbReference>
<dbReference type="Gene3D" id="2.60.120.260">
    <property type="entry name" value="Galactose-binding domain-like"/>
    <property type="match status" value="1"/>
</dbReference>
<dbReference type="Gene3D" id="2.60.40.10">
    <property type="entry name" value="Immunoglobulins"/>
    <property type="match status" value="2"/>
</dbReference>
<dbReference type="InterPro" id="IPR006104">
    <property type="entry name" value="Glyco_hydro_2_N"/>
</dbReference>
<dbReference type="Gene3D" id="2.60.120.430">
    <property type="entry name" value="Galactose-binding lectin"/>
    <property type="match status" value="1"/>
</dbReference>